<dbReference type="Pfam" id="PF19681">
    <property type="entry name" value="DUF6183"/>
    <property type="match status" value="1"/>
</dbReference>
<evidence type="ECO:0000313" key="1">
    <source>
        <dbReference type="EMBL" id="MDN3294296.1"/>
    </source>
</evidence>
<evidence type="ECO:0000313" key="2">
    <source>
        <dbReference type="Proteomes" id="UP001174050"/>
    </source>
</evidence>
<sequence>MTRDMARRVESLSTDATEVTALGQEIDGRAAAGEFAWIGDLGAEIASRAAGVKDSQWYYDVVFDRVQRALAAHPGRESLRTLVRLPLSLRQEDPQRTSAERRLAALVAGGHRADDVDPVVFGEESGRYPLSHEFKACLLHELVLKGAPVEEHAGLSSFAGALVAEGHPLAVLPLTLLPAERGLRRPPHAADWTWALPPSPMVTFEGPELHASPQMRQRTAHVDMTEITDAASAEAMGAAVRHWCAQSNGKVAAQEFWSPDPVAPDDFPAVFERLPLIPWRAEDAPARLYASASDTVLRVLLTAAALSPAYGSGLYGAYGRLAAWRSLGALVGAPADAPLTDTAERVERAHWFRAAPASDWFHEVAWDFAVVALRPGGQEIAVLAATDTD</sequence>
<dbReference type="Proteomes" id="UP001174050">
    <property type="component" value="Unassembled WGS sequence"/>
</dbReference>
<gene>
    <name evidence="1" type="ORF">QWM81_09590</name>
</gene>
<comment type="caution">
    <text evidence="1">The sequence shown here is derived from an EMBL/GenBank/DDBJ whole genome shotgun (WGS) entry which is preliminary data.</text>
</comment>
<reference evidence="1" key="1">
    <citation type="submission" date="2023-06" db="EMBL/GenBank/DDBJ databases">
        <title>WGS-Sequencing of Streptomyces ficellus isolate 21 collected from sand in Gara Djebilet Iron Mine in Algeria.</title>
        <authorList>
            <person name="Zegers G.P."/>
            <person name="Gomez A."/>
            <person name="Gueddou A."/>
            <person name="Zahara A.F."/>
            <person name="Worth M."/>
            <person name="Sevigny J.L."/>
            <person name="Tisa L."/>
        </authorList>
    </citation>
    <scope>NUCLEOTIDE SEQUENCE</scope>
    <source>
        <strain evidence="1">AS11</strain>
    </source>
</reference>
<organism evidence="1 2">
    <name type="scientific">Streptomyces ficellus</name>
    <dbReference type="NCBI Taxonomy" id="1977088"/>
    <lineage>
        <taxon>Bacteria</taxon>
        <taxon>Bacillati</taxon>
        <taxon>Actinomycetota</taxon>
        <taxon>Actinomycetes</taxon>
        <taxon>Kitasatosporales</taxon>
        <taxon>Streptomycetaceae</taxon>
        <taxon>Streptomyces</taxon>
    </lineage>
</organism>
<accession>A0ABT7Z5D0</accession>
<name>A0ABT7Z5D0_9ACTN</name>
<dbReference type="EMBL" id="JAUEPL010000009">
    <property type="protein sequence ID" value="MDN3294296.1"/>
    <property type="molecule type" value="Genomic_DNA"/>
</dbReference>
<dbReference type="InterPro" id="IPR045756">
    <property type="entry name" value="DUF6183"/>
</dbReference>
<proteinExistence type="predicted"/>
<protein>
    <submittedName>
        <fullName evidence="1">DUF6183 family protein</fullName>
    </submittedName>
</protein>
<keyword evidence="2" id="KW-1185">Reference proteome</keyword>
<dbReference type="RefSeq" id="WP_290111335.1">
    <property type="nucleotide sequence ID" value="NZ_JAUEPL010000009.1"/>
</dbReference>